<feature type="transmembrane region" description="Helical" evidence="5">
    <location>
        <begin position="135"/>
        <end position="158"/>
    </location>
</feature>
<dbReference type="GO" id="GO:0015165">
    <property type="term" value="F:pyrimidine nucleotide-sugar transmembrane transporter activity"/>
    <property type="evidence" value="ECO:0007669"/>
    <property type="project" value="InterPro"/>
</dbReference>
<feature type="transmembrane region" description="Helical" evidence="5">
    <location>
        <begin position="250"/>
        <end position="267"/>
    </location>
</feature>
<dbReference type="EMBL" id="GL349461">
    <property type="protein sequence ID" value="KNC50397.1"/>
    <property type="molecule type" value="Genomic_DNA"/>
</dbReference>
<feature type="transmembrane region" description="Helical" evidence="5">
    <location>
        <begin position="40"/>
        <end position="62"/>
    </location>
</feature>
<evidence type="ECO:0000256" key="3">
    <source>
        <dbReference type="ARBA" id="ARBA00022989"/>
    </source>
</evidence>
<dbReference type="RefSeq" id="XP_013756939.1">
    <property type="nucleotide sequence ID" value="XM_013901485.1"/>
</dbReference>
<feature type="transmembrane region" description="Helical" evidence="5">
    <location>
        <begin position="68"/>
        <end position="91"/>
    </location>
</feature>
<evidence type="ECO:0000256" key="1">
    <source>
        <dbReference type="ARBA" id="ARBA00004141"/>
    </source>
</evidence>
<comment type="subcellular location">
    <subcellularLocation>
        <location evidence="1">Membrane</location>
        <topology evidence="1">Multi-pass membrane protein</topology>
    </subcellularLocation>
</comment>
<evidence type="ECO:0000256" key="4">
    <source>
        <dbReference type="ARBA" id="ARBA00023136"/>
    </source>
</evidence>
<dbReference type="Pfam" id="PF04142">
    <property type="entry name" value="Nuc_sug_transp"/>
    <property type="match status" value="1"/>
</dbReference>
<dbReference type="AlphaFoldDB" id="A0A0L0DDH2"/>
<dbReference type="STRING" id="461836.A0A0L0DDH2"/>
<dbReference type="PANTHER" id="PTHR10231">
    <property type="entry name" value="NUCLEOTIDE-SUGAR TRANSMEMBRANE TRANSPORTER"/>
    <property type="match status" value="1"/>
</dbReference>
<keyword evidence="3 5" id="KW-1133">Transmembrane helix</keyword>
<keyword evidence="7" id="KW-1185">Reference proteome</keyword>
<evidence type="ECO:0000313" key="6">
    <source>
        <dbReference type="EMBL" id="KNC50397.1"/>
    </source>
</evidence>
<accession>A0A0L0DDH2</accession>
<dbReference type="InterPro" id="IPR007271">
    <property type="entry name" value="Nuc_sug_transpt"/>
</dbReference>
<feature type="transmembrane region" description="Helical" evidence="5">
    <location>
        <begin position="215"/>
        <end position="238"/>
    </location>
</feature>
<dbReference type="Proteomes" id="UP000054408">
    <property type="component" value="Unassembled WGS sequence"/>
</dbReference>
<protein>
    <recommendedName>
        <fullName evidence="8">EamA domain-containing protein</fullName>
    </recommendedName>
</protein>
<feature type="transmembrane region" description="Helical" evidence="5">
    <location>
        <begin position="98"/>
        <end position="115"/>
    </location>
</feature>
<organism evidence="6 7">
    <name type="scientific">Thecamonas trahens ATCC 50062</name>
    <dbReference type="NCBI Taxonomy" id="461836"/>
    <lineage>
        <taxon>Eukaryota</taxon>
        <taxon>Apusozoa</taxon>
        <taxon>Apusomonadida</taxon>
        <taxon>Apusomonadidae</taxon>
        <taxon>Thecamonas</taxon>
    </lineage>
</organism>
<sequence length="310" mass="31460">MFYVEAMKLACMTLYLAVVAAPVTARLPPSRLTPRTAGHLLGLATLPALLYAAQTWLAYWAIARLDAGVYAAFSALKFVAAALAAVVLRGARISRSQLAALAAVCCGLALLPTAPRAASPVAVSGQLASTSLSSAVVAAMIAIAAASALAGALTASLLRGVAGSSPLMARLVPPHVSALPQAYKSLALYAGGTVVSGVVWALSPPGAATRSAPDLVPWALAWLSLVVLAANGILISLLLARISIVAKSMAGAFSVFTIATASSLLYADLGPTAPRLATSGILIAIAIYVTELVPAPLNSDSVRKRSIKRD</sequence>
<name>A0A0L0DDH2_THETB</name>
<keyword evidence="4 5" id="KW-0472">Membrane</keyword>
<evidence type="ECO:0000256" key="5">
    <source>
        <dbReference type="SAM" id="Phobius"/>
    </source>
</evidence>
<dbReference type="GeneID" id="25565955"/>
<gene>
    <name evidence="6" type="ORF">AMSG_06888</name>
</gene>
<keyword evidence="2 5" id="KW-0812">Transmembrane</keyword>
<evidence type="ECO:0000313" key="7">
    <source>
        <dbReference type="Proteomes" id="UP000054408"/>
    </source>
</evidence>
<feature type="transmembrane region" description="Helical" evidence="5">
    <location>
        <begin position="279"/>
        <end position="299"/>
    </location>
</feature>
<dbReference type="GO" id="GO:0000139">
    <property type="term" value="C:Golgi membrane"/>
    <property type="evidence" value="ECO:0007669"/>
    <property type="project" value="InterPro"/>
</dbReference>
<dbReference type="InterPro" id="IPR037185">
    <property type="entry name" value="EmrE-like"/>
</dbReference>
<evidence type="ECO:0000256" key="2">
    <source>
        <dbReference type="ARBA" id="ARBA00022692"/>
    </source>
</evidence>
<dbReference type="Gene3D" id="1.10.3730.20">
    <property type="match status" value="1"/>
</dbReference>
<feature type="transmembrane region" description="Helical" evidence="5">
    <location>
        <begin position="186"/>
        <end position="203"/>
    </location>
</feature>
<dbReference type="SUPFAM" id="SSF103481">
    <property type="entry name" value="Multidrug resistance efflux transporter EmrE"/>
    <property type="match status" value="1"/>
</dbReference>
<proteinExistence type="predicted"/>
<evidence type="ECO:0008006" key="8">
    <source>
        <dbReference type="Google" id="ProtNLM"/>
    </source>
</evidence>
<reference evidence="6 7" key="1">
    <citation type="submission" date="2010-05" db="EMBL/GenBank/DDBJ databases">
        <title>The Genome Sequence of Thecamonas trahens ATCC 50062.</title>
        <authorList>
            <consortium name="The Broad Institute Genome Sequencing Platform"/>
            <person name="Russ C."/>
            <person name="Cuomo C."/>
            <person name="Shea T."/>
            <person name="Young S.K."/>
            <person name="Zeng Q."/>
            <person name="Koehrsen M."/>
            <person name="Haas B."/>
            <person name="Borodovsky M."/>
            <person name="Guigo R."/>
            <person name="Alvarado L."/>
            <person name="Berlin A."/>
            <person name="Bochicchio J."/>
            <person name="Borenstein D."/>
            <person name="Chapman S."/>
            <person name="Chen Z."/>
            <person name="Freedman E."/>
            <person name="Gellesch M."/>
            <person name="Goldberg J."/>
            <person name="Griggs A."/>
            <person name="Gujja S."/>
            <person name="Heilman E."/>
            <person name="Heiman D."/>
            <person name="Hepburn T."/>
            <person name="Howarth C."/>
            <person name="Jen D."/>
            <person name="Larson L."/>
            <person name="Mehta T."/>
            <person name="Park D."/>
            <person name="Pearson M."/>
            <person name="Roberts A."/>
            <person name="Saif S."/>
            <person name="Shenoy N."/>
            <person name="Sisk P."/>
            <person name="Stolte C."/>
            <person name="Sykes S."/>
            <person name="Thomson T."/>
            <person name="Walk T."/>
            <person name="White J."/>
            <person name="Yandava C."/>
            <person name="Burger G."/>
            <person name="Gray M.W."/>
            <person name="Holland P.W.H."/>
            <person name="King N."/>
            <person name="Lang F.B.F."/>
            <person name="Roger A.J."/>
            <person name="Ruiz-Trillo I."/>
            <person name="Lander E."/>
            <person name="Nusbaum C."/>
        </authorList>
    </citation>
    <scope>NUCLEOTIDE SEQUENCE [LARGE SCALE GENOMIC DNA]</scope>
    <source>
        <strain evidence="6 7">ATCC 50062</strain>
    </source>
</reference>